<dbReference type="RefSeq" id="WP_070369705.1">
    <property type="nucleotide sequence ID" value="NZ_LKEU01000012.1"/>
</dbReference>
<organism evidence="2 3">
    <name type="scientific">Acetobacterium wieringae</name>
    <dbReference type="NCBI Taxonomy" id="52694"/>
    <lineage>
        <taxon>Bacteria</taxon>
        <taxon>Bacillati</taxon>
        <taxon>Bacillota</taxon>
        <taxon>Clostridia</taxon>
        <taxon>Eubacteriales</taxon>
        <taxon>Eubacteriaceae</taxon>
        <taxon>Acetobacterium</taxon>
    </lineage>
</organism>
<gene>
    <name evidence="2" type="ORF">ACWI_03260</name>
</gene>
<protein>
    <submittedName>
        <fullName evidence="2">Uncharacterized protein</fullName>
    </submittedName>
</protein>
<evidence type="ECO:0000256" key="1">
    <source>
        <dbReference type="SAM" id="MobiDB-lite"/>
    </source>
</evidence>
<evidence type="ECO:0000313" key="2">
    <source>
        <dbReference type="EMBL" id="OFV72076.1"/>
    </source>
</evidence>
<evidence type="ECO:0000313" key="3">
    <source>
        <dbReference type="Proteomes" id="UP000176244"/>
    </source>
</evidence>
<dbReference type="AlphaFoldDB" id="A0A1F2PN09"/>
<accession>A0A1F2PN09</accession>
<feature type="compositionally biased region" description="Basic and acidic residues" evidence="1">
    <location>
        <begin position="81"/>
        <end position="91"/>
    </location>
</feature>
<reference evidence="2 3" key="1">
    <citation type="submission" date="2015-09" db="EMBL/GenBank/DDBJ databases">
        <title>Genome sequence of Acetobacterium wieringae DSM 1911.</title>
        <authorList>
            <person name="Poehlein A."/>
            <person name="Bengelsdorf F.R."/>
            <person name="Schiel-Bengelsdorf B."/>
            <person name="Duerre P."/>
            <person name="Daniel R."/>
        </authorList>
    </citation>
    <scope>NUCLEOTIDE SEQUENCE [LARGE SCALE GENOMIC DNA]</scope>
    <source>
        <strain evidence="2 3">DSM 1911</strain>
    </source>
</reference>
<sequence>MIATIAACAALGVSVTALVITMRNKKTSDFANNRREETILSNEQVKCEVERQRNYEQHMEKSARFIYQVALEKAFRDLQDSDKRELKHKPETPVQPQRNPFAYDVIKEREKINQFIREFLKDL</sequence>
<dbReference type="STRING" id="52694.ACWI_03260"/>
<comment type="caution">
    <text evidence="2">The sequence shown here is derived from an EMBL/GenBank/DDBJ whole genome shotgun (WGS) entry which is preliminary data.</text>
</comment>
<feature type="region of interest" description="Disordered" evidence="1">
    <location>
        <begin position="81"/>
        <end position="100"/>
    </location>
</feature>
<dbReference type="EMBL" id="LKEU01000012">
    <property type="protein sequence ID" value="OFV72076.1"/>
    <property type="molecule type" value="Genomic_DNA"/>
</dbReference>
<proteinExistence type="predicted"/>
<dbReference type="Proteomes" id="UP000176244">
    <property type="component" value="Unassembled WGS sequence"/>
</dbReference>
<name>A0A1F2PN09_9FIRM</name>